<evidence type="ECO:0000256" key="2">
    <source>
        <dbReference type="SAM" id="Phobius"/>
    </source>
</evidence>
<sequence>MKTPVYQARAVLEIGFYTDGNERKLVDSAQRLSRELQTVFINIPRSQDIERDAWVDSVTTVRGDNNFIELSALGISPDSARSEVARVVDYVRTEHQESIETFLESKRSDLRQLDRRISDIEERKLASLSERLDFAKEIDLPRIEQRMERFSLEIEQFQQQLRSTRENLDAARTADPALNALTIMEIRNLEDKITDRRLRLIDEQRRRDELLKSTVPDIQRDIQRVLEVELPEQFDRRELLAATIAPHNYSNTRMVGNIMSRETPVEPKKRLIVMVAFVAGFMGSIFLVFVLEFAKSFRNGKSQTDGE</sequence>
<feature type="transmembrane region" description="Helical" evidence="2">
    <location>
        <begin position="271"/>
        <end position="291"/>
    </location>
</feature>
<keyword evidence="1" id="KW-0175">Coiled coil</keyword>
<feature type="coiled-coil region" evidence="1">
    <location>
        <begin position="103"/>
        <end position="174"/>
    </location>
</feature>
<evidence type="ECO:0000313" key="4">
    <source>
        <dbReference type="EMBL" id="MBB5022867.1"/>
    </source>
</evidence>
<protein>
    <submittedName>
        <fullName evidence="4">LPS O-antigen subunit length determinant protein (WzzB/FepE family)</fullName>
    </submittedName>
</protein>
<evidence type="ECO:0000259" key="3">
    <source>
        <dbReference type="Pfam" id="PF13807"/>
    </source>
</evidence>
<dbReference type="AlphaFoldDB" id="A0A7W7Y6F7"/>
<dbReference type="Pfam" id="PF13807">
    <property type="entry name" value="GNVR"/>
    <property type="match status" value="1"/>
</dbReference>
<dbReference type="RefSeq" id="WP_221270548.1">
    <property type="nucleotide sequence ID" value="NZ_JACHID010000019.1"/>
</dbReference>
<dbReference type="InterPro" id="IPR032807">
    <property type="entry name" value="GNVR"/>
</dbReference>
<organism evidence="4 5">
    <name type="scientific">Desulfurispira natronophila</name>
    <dbReference type="NCBI Taxonomy" id="682562"/>
    <lineage>
        <taxon>Bacteria</taxon>
        <taxon>Pseudomonadati</taxon>
        <taxon>Chrysiogenota</taxon>
        <taxon>Chrysiogenia</taxon>
        <taxon>Chrysiogenales</taxon>
        <taxon>Chrysiogenaceae</taxon>
        <taxon>Desulfurispira</taxon>
    </lineage>
</organism>
<gene>
    <name evidence="4" type="ORF">HNR37_002214</name>
</gene>
<proteinExistence type="predicted"/>
<comment type="caution">
    <text evidence="4">The sequence shown here is derived from an EMBL/GenBank/DDBJ whole genome shotgun (WGS) entry which is preliminary data.</text>
</comment>
<keyword evidence="2" id="KW-0812">Transmembrane</keyword>
<keyword evidence="5" id="KW-1185">Reference proteome</keyword>
<keyword evidence="2" id="KW-0472">Membrane</keyword>
<accession>A0A7W7Y6F7</accession>
<evidence type="ECO:0000313" key="5">
    <source>
        <dbReference type="Proteomes" id="UP000528322"/>
    </source>
</evidence>
<keyword evidence="2" id="KW-1133">Transmembrane helix</keyword>
<reference evidence="4 5" key="1">
    <citation type="submission" date="2020-08" db="EMBL/GenBank/DDBJ databases">
        <title>Genomic Encyclopedia of Type Strains, Phase IV (KMG-IV): sequencing the most valuable type-strain genomes for metagenomic binning, comparative biology and taxonomic classification.</title>
        <authorList>
            <person name="Goeker M."/>
        </authorList>
    </citation>
    <scope>NUCLEOTIDE SEQUENCE [LARGE SCALE GENOMIC DNA]</scope>
    <source>
        <strain evidence="4 5">DSM 22071</strain>
    </source>
</reference>
<dbReference type="Proteomes" id="UP000528322">
    <property type="component" value="Unassembled WGS sequence"/>
</dbReference>
<dbReference type="EMBL" id="JACHID010000019">
    <property type="protein sequence ID" value="MBB5022867.1"/>
    <property type="molecule type" value="Genomic_DNA"/>
</dbReference>
<feature type="domain" description="Tyrosine-protein kinase G-rich" evidence="3">
    <location>
        <begin position="247"/>
        <end position="291"/>
    </location>
</feature>
<evidence type="ECO:0000256" key="1">
    <source>
        <dbReference type="SAM" id="Coils"/>
    </source>
</evidence>
<name>A0A7W7Y6F7_9BACT</name>